<keyword evidence="1" id="KW-0433">Leucine-rich repeat</keyword>
<sequence>MFVFVQIGRSRKFKNVIMKRTYLFSMLIAFAAMLTATSAVAQNQITLTTSKAVGETIELEIKANGAFSVEGATLVEGKEYTIADANGKIILKGDITFLDCGSSMLTSLDVTKAPSLSELDCEENQLTSLDVTKNLLLSELHCEENRISSLDVTKNVNLTDLNCSANQITLLNVVNNTELLELHCSSNKLTSLDVTKNTKLEELWCFDNQLSQLDLSKNKQLTELACSLNKIQGQSMDNLIASLPVSTETDGEKSFLGVIDNTTGKEGNICTKKQVAAAKSKGWIPQEWKGDAGWIDYEGSSDVSIKEVLPEGEASVVAIYSVDGHRLSELQPGVNIVRLNNGKTRKIFFAK</sequence>
<evidence type="ECO:0000256" key="1">
    <source>
        <dbReference type="ARBA" id="ARBA00022614"/>
    </source>
</evidence>
<reference evidence="4 5" key="1">
    <citation type="submission" date="2018-06" db="EMBL/GenBank/DDBJ databases">
        <authorList>
            <consortium name="Pathogen Informatics"/>
            <person name="Doyle S."/>
        </authorList>
    </citation>
    <scope>NUCLEOTIDE SEQUENCE [LARGE SCALE GENOMIC DNA]</scope>
    <source>
        <strain evidence="4 5">NCTC12858</strain>
    </source>
</reference>
<dbReference type="EMBL" id="LS483447">
    <property type="protein sequence ID" value="SQH72760.1"/>
    <property type="molecule type" value="Genomic_DNA"/>
</dbReference>
<feature type="signal peptide" evidence="3">
    <location>
        <begin position="1"/>
        <end position="41"/>
    </location>
</feature>
<dbReference type="InterPro" id="IPR052574">
    <property type="entry name" value="CDIRP"/>
</dbReference>
<evidence type="ECO:0000313" key="4">
    <source>
        <dbReference type="EMBL" id="SQH72760.1"/>
    </source>
</evidence>
<organism evidence="4 5">
    <name type="scientific">Porphyromonas crevioricanis</name>
    <dbReference type="NCBI Taxonomy" id="393921"/>
    <lineage>
        <taxon>Bacteria</taxon>
        <taxon>Pseudomonadati</taxon>
        <taxon>Bacteroidota</taxon>
        <taxon>Bacteroidia</taxon>
        <taxon>Bacteroidales</taxon>
        <taxon>Porphyromonadaceae</taxon>
        <taxon>Porphyromonas</taxon>
    </lineage>
</organism>
<dbReference type="Proteomes" id="UP000249300">
    <property type="component" value="Chromosome 1"/>
</dbReference>
<dbReference type="PANTHER" id="PTHR47566:SF1">
    <property type="entry name" value="PROTEIN NUD1"/>
    <property type="match status" value="1"/>
</dbReference>
<evidence type="ECO:0000256" key="3">
    <source>
        <dbReference type="SAM" id="SignalP"/>
    </source>
</evidence>
<evidence type="ECO:0000313" key="5">
    <source>
        <dbReference type="Proteomes" id="UP000249300"/>
    </source>
</evidence>
<gene>
    <name evidence="4" type="primary">inlJ_8</name>
    <name evidence="4" type="ORF">NCTC12858_00589</name>
</gene>
<keyword evidence="5" id="KW-1185">Reference proteome</keyword>
<protein>
    <submittedName>
        <fullName evidence="4">Internalin-J</fullName>
    </submittedName>
</protein>
<dbReference type="GO" id="GO:0035591">
    <property type="term" value="F:signaling adaptor activity"/>
    <property type="evidence" value="ECO:0007669"/>
    <property type="project" value="TreeGrafter"/>
</dbReference>
<keyword evidence="2" id="KW-0677">Repeat</keyword>
<dbReference type="KEGG" id="pcre:NCTC12858_00589"/>
<evidence type="ECO:0000256" key="2">
    <source>
        <dbReference type="ARBA" id="ARBA00022737"/>
    </source>
</evidence>
<dbReference type="InterPro" id="IPR032675">
    <property type="entry name" value="LRR_dom_sf"/>
</dbReference>
<accession>A0A2X4PJA4</accession>
<dbReference type="SUPFAM" id="SSF52058">
    <property type="entry name" value="L domain-like"/>
    <property type="match status" value="1"/>
</dbReference>
<name>A0A2X4PJA4_9PORP</name>
<dbReference type="AlphaFoldDB" id="A0A2X4PJA4"/>
<dbReference type="PANTHER" id="PTHR47566">
    <property type="match status" value="1"/>
</dbReference>
<feature type="chain" id="PRO_5016182286" evidence="3">
    <location>
        <begin position="42"/>
        <end position="351"/>
    </location>
</feature>
<dbReference type="Gene3D" id="3.80.10.10">
    <property type="entry name" value="Ribonuclease Inhibitor"/>
    <property type="match status" value="1"/>
</dbReference>
<proteinExistence type="predicted"/>
<keyword evidence="3" id="KW-0732">Signal</keyword>